<feature type="domain" description="AAA+ ATPase" evidence="6">
    <location>
        <begin position="185"/>
        <end position="365"/>
    </location>
</feature>
<dbReference type="GO" id="GO:0016887">
    <property type="term" value="F:ATP hydrolysis activity"/>
    <property type="evidence" value="ECO:0007669"/>
    <property type="project" value="InterPro"/>
</dbReference>
<evidence type="ECO:0000256" key="1">
    <source>
        <dbReference type="ARBA" id="ARBA00007271"/>
    </source>
</evidence>
<evidence type="ECO:0000259" key="6">
    <source>
        <dbReference type="SMART" id="SM00382"/>
    </source>
</evidence>
<organism evidence="7 8">
    <name type="scientific">Chloropicon primus</name>
    <dbReference type="NCBI Taxonomy" id="1764295"/>
    <lineage>
        <taxon>Eukaryota</taxon>
        <taxon>Viridiplantae</taxon>
        <taxon>Chlorophyta</taxon>
        <taxon>Chloropicophyceae</taxon>
        <taxon>Chloropicales</taxon>
        <taxon>Chloropicaceae</taxon>
        <taxon>Chloropicon</taxon>
    </lineage>
</organism>
<gene>
    <name evidence="7" type="ORF">A3770_16p77880</name>
</gene>
<dbReference type="Pfam" id="PF00004">
    <property type="entry name" value="AAA"/>
    <property type="match status" value="1"/>
</dbReference>
<proteinExistence type="inferred from homology"/>
<dbReference type="GO" id="GO:0005634">
    <property type="term" value="C:nucleus"/>
    <property type="evidence" value="ECO:0007669"/>
    <property type="project" value="TreeGrafter"/>
</dbReference>
<reference evidence="7 8" key="1">
    <citation type="submission" date="2018-07" db="EMBL/GenBank/DDBJ databases">
        <title>The complete nuclear genome of the prasinophyte Chloropicon primus (CCMP1205).</title>
        <authorList>
            <person name="Pombert J.-F."/>
            <person name="Otis C."/>
            <person name="Turmel M."/>
            <person name="Lemieux C."/>
        </authorList>
    </citation>
    <scope>NUCLEOTIDE SEQUENCE [LARGE SCALE GENOMIC DNA]</scope>
    <source>
        <strain evidence="7 8">CCMP1205</strain>
    </source>
</reference>
<comment type="similarity">
    <text evidence="1">Belongs to the AAA ATPase family. PCH2 subfamily.</text>
</comment>
<accession>A0A5B8N0G5</accession>
<dbReference type="Pfam" id="PF23563">
    <property type="entry name" value="TRIP13_N"/>
    <property type="match status" value="1"/>
</dbReference>
<evidence type="ECO:0000313" key="7">
    <source>
        <dbReference type="EMBL" id="QDZ25270.1"/>
    </source>
</evidence>
<dbReference type="GO" id="GO:0005694">
    <property type="term" value="C:chromosome"/>
    <property type="evidence" value="ECO:0007669"/>
    <property type="project" value="TreeGrafter"/>
</dbReference>
<dbReference type="EMBL" id="CP031049">
    <property type="protein sequence ID" value="QDZ25270.1"/>
    <property type="molecule type" value="Genomic_DNA"/>
</dbReference>
<dbReference type="GO" id="GO:0007131">
    <property type="term" value="P:reciprocal meiotic recombination"/>
    <property type="evidence" value="ECO:0007669"/>
    <property type="project" value="TreeGrafter"/>
</dbReference>
<evidence type="ECO:0000313" key="8">
    <source>
        <dbReference type="Proteomes" id="UP000316726"/>
    </source>
</evidence>
<dbReference type="GO" id="GO:0051598">
    <property type="term" value="P:meiotic recombination checkpoint signaling"/>
    <property type="evidence" value="ECO:0007669"/>
    <property type="project" value="TreeGrafter"/>
</dbReference>
<evidence type="ECO:0000256" key="4">
    <source>
        <dbReference type="ARBA" id="ARBA00023254"/>
    </source>
</evidence>
<dbReference type="InterPro" id="IPR027417">
    <property type="entry name" value="P-loop_NTPase"/>
</dbReference>
<dbReference type="InterPro" id="IPR003593">
    <property type="entry name" value="AAA+_ATPase"/>
</dbReference>
<dbReference type="Proteomes" id="UP000316726">
    <property type="component" value="Chromosome 16"/>
</dbReference>
<dbReference type="Pfam" id="PF23242">
    <property type="entry name" value="AAA_lid_TRIP13_C"/>
    <property type="match status" value="1"/>
</dbReference>
<keyword evidence="8" id="KW-1185">Reference proteome</keyword>
<keyword evidence="4" id="KW-0469">Meiosis</keyword>
<dbReference type="PANTHER" id="PTHR45991:SF1">
    <property type="entry name" value="PACHYTENE CHECKPOINT PROTEIN 2 HOMOLOG"/>
    <property type="match status" value="1"/>
</dbReference>
<dbReference type="GO" id="GO:0005524">
    <property type="term" value="F:ATP binding"/>
    <property type="evidence" value="ECO:0007669"/>
    <property type="project" value="UniProtKB-KW"/>
</dbReference>
<keyword evidence="2 5" id="KW-0547">Nucleotide-binding</keyword>
<dbReference type="InterPro" id="IPR044539">
    <property type="entry name" value="Pch2-like"/>
</dbReference>
<dbReference type="Gene3D" id="3.40.50.300">
    <property type="entry name" value="P-loop containing nucleotide triphosphate hydrolases"/>
    <property type="match status" value="1"/>
</dbReference>
<evidence type="ECO:0000256" key="2">
    <source>
        <dbReference type="ARBA" id="ARBA00022741"/>
    </source>
</evidence>
<dbReference type="InterPro" id="IPR058249">
    <property type="entry name" value="Pch2_C"/>
</dbReference>
<dbReference type="SUPFAM" id="SSF52540">
    <property type="entry name" value="P-loop containing nucleoside triphosphate hydrolases"/>
    <property type="match status" value="1"/>
</dbReference>
<dbReference type="PANTHER" id="PTHR45991">
    <property type="entry name" value="PACHYTENE CHECKPOINT PROTEIN 2"/>
    <property type="match status" value="1"/>
</dbReference>
<dbReference type="InterPro" id="IPR003960">
    <property type="entry name" value="ATPase_AAA_CS"/>
</dbReference>
<evidence type="ECO:0000256" key="3">
    <source>
        <dbReference type="ARBA" id="ARBA00022840"/>
    </source>
</evidence>
<dbReference type="STRING" id="1764295.A0A5B8N0G5"/>
<evidence type="ECO:0000256" key="5">
    <source>
        <dbReference type="RuleBase" id="RU003651"/>
    </source>
</evidence>
<name>A0A5B8N0G5_9CHLO</name>
<dbReference type="OrthoDB" id="10042665at2759"/>
<dbReference type="InterPro" id="IPR003959">
    <property type="entry name" value="ATPase_AAA_core"/>
</dbReference>
<sequence length="479" mass="53184">MPCVALGKGKFTFSVMEKVPLHVEVRLKPEALGCTKSSLHEHVSLLLKSLQEIKTGVVNFGLAKDDYLDAHVERIFVCERERSDGEEDGDEGSRLPLLFWQVDLVVHEYQLSLDEPCEEVDGDEDIASFTEYYLPSVHFEGLWESLMFEEGGGVGGLGVKRQLMNYSRSALLFSALGVDHNVIAWNRLILLHGPPGTGKTSLCKALAHKLSVRHFSATFEKTSPEEQGDYPSGFRGEVNFSKLIEINAHSLFSKWFSESGKLVSKLFQQIRDLAELALDLDSGGQKSLVFVLIDEVESLAVARKQSIEGGEPSDGIRAVNALLTQLDQLRQYPNVYVMCTSNVSDAIDEAFLDRADLKIHLGNPSVSARYSILGQGLNEMRRVGLISDAGVRALEEVPKEVREEWGKGCDSDGGYTDEELLWKVCASLEDESGRQLRKLPFLCFSKCVRGTSCRLRDFLRSLLGMAATTASPRGERMQE</sequence>
<dbReference type="PROSITE" id="PS00674">
    <property type="entry name" value="AAA"/>
    <property type="match status" value="1"/>
</dbReference>
<dbReference type="AlphaFoldDB" id="A0A5B8N0G5"/>
<dbReference type="SMART" id="SM00382">
    <property type="entry name" value="AAA"/>
    <property type="match status" value="1"/>
</dbReference>
<protein>
    <submittedName>
        <fullName evidence="7">Pachytene checkpoint-like protein</fullName>
    </submittedName>
</protein>
<keyword evidence="3 5" id="KW-0067">ATP-binding</keyword>